<accession>A0A1R3GMU2</accession>
<reference evidence="2" key="1">
    <citation type="submission" date="2013-09" db="EMBL/GenBank/DDBJ databases">
        <title>Corchorus olitorius genome sequencing.</title>
        <authorList>
            <person name="Alam M."/>
            <person name="Haque M.S."/>
            <person name="Islam M.S."/>
            <person name="Emdad E.M."/>
            <person name="Islam M.M."/>
            <person name="Ahmed B."/>
            <person name="Halim A."/>
            <person name="Hossen Q.M.M."/>
            <person name="Hossain M.Z."/>
            <person name="Ahmed R."/>
            <person name="Khan M.M."/>
            <person name="Islam R."/>
            <person name="Rashid M.M."/>
            <person name="Khan S.A."/>
            <person name="Rahman M.S."/>
            <person name="Alam M."/>
            <person name="Yahiya A.S."/>
            <person name="Khan M.S."/>
            <person name="Azam M.S."/>
            <person name="Haque T."/>
            <person name="Lashkar M.Z.H."/>
            <person name="Akhand A.I."/>
            <person name="Morshed G."/>
            <person name="Roy S."/>
            <person name="Uddin K.S."/>
            <person name="Rabeya T."/>
            <person name="Hossain A.S."/>
            <person name="Chowdhury A."/>
            <person name="Snigdha A.R."/>
            <person name="Mortoza M.S."/>
            <person name="Matin S.A."/>
            <person name="Hoque S.M.E."/>
            <person name="Islam M.K."/>
            <person name="Roy D.K."/>
            <person name="Haider R."/>
            <person name="Moosa M.M."/>
            <person name="Elias S.M."/>
            <person name="Hasan A.M."/>
            <person name="Jahan S."/>
            <person name="Shafiuddin M."/>
            <person name="Mahmood N."/>
            <person name="Shommy N.S."/>
        </authorList>
    </citation>
    <scope>NUCLEOTIDE SEQUENCE [LARGE SCALE GENOMIC DNA]</scope>
    <source>
        <strain evidence="2">cv. O-4</strain>
    </source>
</reference>
<keyword evidence="2" id="KW-1185">Reference proteome</keyword>
<gene>
    <name evidence="1" type="ORF">COLO4_34234</name>
</gene>
<dbReference type="Proteomes" id="UP000187203">
    <property type="component" value="Unassembled WGS sequence"/>
</dbReference>
<comment type="caution">
    <text evidence="1">The sequence shown here is derived from an EMBL/GenBank/DDBJ whole genome shotgun (WGS) entry which is preliminary data.</text>
</comment>
<proteinExistence type="predicted"/>
<name>A0A1R3GMU2_9ROSI</name>
<evidence type="ECO:0000313" key="1">
    <source>
        <dbReference type="EMBL" id="OMO59381.1"/>
    </source>
</evidence>
<protein>
    <submittedName>
        <fullName evidence="1">Polyamine oxidase (ISS) protein</fullName>
    </submittedName>
</protein>
<dbReference type="EMBL" id="AWUE01022178">
    <property type="protein sequence ID" value="OMO59381.1"/>
    <property type="molecule type" value="Genomic_DNA"/>
</dbReference>
<evidence type="ECO:0000313" key="2">
    <source>
        <dbReference type="Proteomes" id="UP000187203"/>
    </source>
</evidence>
<dbReference type="AlphaFoldDB" id="A0A1R3GMU2"/>
<organism evidence="1 2">
    <name type="scientific">Corchorus olitorius</name>
    <dbReference type="NCBI Taxonomy" id="93759"/>
    <lineage>
        <taxon>Eukaryota</taxon>
        <taxon>Viridiplantae</taxon>
        <taxon>Streptophyta</taxon>
        <taxon>Embryophyta</taxon>
        <taxon>Tracheophyta</taxon>
        <taxon>Spermatophyta</taxon>
        <taxon>Magnoliopsida</taxon>
        <taxon>eudicotyledons</taxon>
        <taxon>Gunneridae</taxon>
        <taxon>Pentapetalae</taxon>
        <taxon>rosids</taxon>
        <taxon>malvids</taxon>
        <taxon>Malvales</taxon>
        <taxon>Malvaceae</taxon>
        <taxon>Grewioideae</taxon>
        <taxon>Apeibeae</taxon>
        <taxon>Corchorus</taxon>
    </lineage>
</organism>
<sequence>MLKAWIEIHRTPRAKHACSSVILPLPSKVILNLSENNIAPIVSLALAVCPSAIFADWSNVDRFVNFTLFRTFVAFLEQIRNAGGSLLSRFPTLRVVPSGRYSTSSQS</sequence>